<gene>
    <name evidence="2" type="ORF">DIZ78_02505</name>
</gene>
<dbReference type="Proteomes" id="UP000254771">
    <property type="component" value="Unassembled WGS sequence"/>
</dbReference>
<keyword evidence="1" id="KW-1133">Transmembrane helix</keyword>
<evidence type="ECO:0000256" key="1">
    <source>
        <dbReference type="SAM" id="Phobius"/>
    </source>
</evidence>
<feature type="transmembrane region" description="Helical" evidence="1">
    <location>
        <begin position="51"/>
        <end position="76"/>
    </location>
</feature>
<dbReference type="EMBL" id="QFXE01000005">
    <property type="protein sequence ID" value="RDH87463.1"/>
    <property type="molecule type" value="Genomic_DNA"/>
</dbReference>
<proteinExistence type="predicted"/>
<organism evidence="2 3">
    <name type="scientific">endosymbiont of Escarpia spicata</name>
    <dbReference type="NCBI Taxonomy" id="2200908"/>
    <lineage>
        <taxon>Bacteria</taxon>
        <taxon>Pseudomonadati</taxon>
        <taxon>Pseudomonadota</taxon>
        <taxon>Gammaproteobacteria</taxon>
        <taxon>sulfur-oxidizing symbionts</taxon>
    </lineage>
</organism>
<dbReference type="AlphaFoldDB" id="A0A370DT36"/>
<reference evidence="2 3" key="1">
    <citation type="journal article" date="2018" name="ISME J.">
        <title>Endosymbiont genomes yield clues of tubeworm success.</title>
        <authorList>
            <person name="Li Y."/>
            <person name="Liles M.R."/>
            <person name="Halanych K.M."/>
        </authorList>
    </citation>
    <scope>NUCLEOTIDE SEQUENCE [LARGE SCALE GENOMIC DNA]</scope>
    <source>
        <strain evidence="2">A1462</strain>
    </source>
</reference>
<feature type="transmembrane region" description="Helical" evidence="1">
    <location>
        <begin position="129"/>
        <end position="154"/>
    </location>
</feature>
<keyword evidence="3" id="KW-1185">Reference proteome</keyword>
<accession>A0A370DT36</accession>
<protein>
    <recommendedName>
        <fullName evidence="4">DUF2809 domain-containing protein</fullName>
    </recommendedName>
</protein>
<name>A0A370DT36_9GAMM</name>
<keyword evidence="1" id="KW-0812">Transmembrane</keyword>
<evidence type="ECO:0000313" key="2">
    <source>
        <dbReference type="EMBL" id="RDH87463.1"/>
    </source>
</evidence>
<sequence>MAAFGRSGRILSAMALGLLLLGGLVYLVCRNSASVYFLASIFPEAVGYSMPAATVCSSVPSFIHIYAFILLTAIVLNPSRAGLILICLGWIAIELFFEFGQHPFFAQYLTEMIPAWFEDFPFLEVADTYFLTGTFDPLDVLFILFGTAAALLTLHKVQRWEVDHA</sequence>
<feature type="transmembrane region" description="Helical" evidence="1">
    <location>
        <begin position="83"/>
        <end position="109"/>
    </location>
</feature>
<comment type="caution">
    <text evidence="2">The sequence shown here is derived from an EMBL/GenBank/DDBJ whole genome shotgun (WGS) entry which is preliminary data.</text>
</comment>
<evidence type="ECO:0008006" key="4">
    <source>
        <dbReference type="Google" id="ProtNLM"/>
    </source>
</evidence>
<evidence type="ECO:0000313" key="3">
    <source>
        <dbReference type="Proteomes" id="UP000254771"/>
    </source>
</evidence>
<keyword evidence="1" id="KW-0472">Membrane</keyword>